<dbReference type="Pfam" id="PF00207">
    <property type="entry name" value="A2M"/>
    <property type="match status" value="1"/>
</dbReference>
<dbReference type="Gene3D" id="2.60.40.690">
    <property type="entry name" value="Alpha-macroglobulin, receptor-binding domain"/>
    <property type="match status" value="1"/>
</dbReference>
<dbReference type="SMART" id="SM01361">
    <property type="entry name" value="A2M_recep"/>
    <property type="match status" value="1"/>
</dbReference>
<evidence type="ECO:0000313" key="14">
    <source>
        <dbReference type="Proteomes" id="UP000694548"/>
    </source>
</evidence>
<evidence type="ECO:0000256" key="3">
    <source>
        <dbReference type="ARBA" id="ARBA00022525"/>
    </source>
</evidence>
<reference evidence="13" key="1">
    <citation type="submission" date="2014-08" db="EMBL/GenBank/DDBJ databases">
        <authorList>
            <person name="Senf B."/>
            <person name="Petzold A."/>
            <person name="Downie B.R."/>
            <person name="Koch P."/>
            <person name="Platzer M."/>
        </authorList>
    </citation>
    <scope>NUCLEOTIDE SEQUENCE [LARGE SCALE GENOMIC DNA]</scope>
    <source>
        <strain evidence="13">GRZ</strain>
    </source>
</reference>
<reference evidence="12" key="2">
    <citation type="submission" date="2016-05" db="EMBL/GenBank/DDBJ databases">
        <authorList>
            <person name="Lavstsen T."/>
            <person name="Jespersen J.S."/>
        </authorList>
    </citation>
    <scope>NUCLEOTIDE SEQUENCE</scope>
    <source>
        <tissue evidence="12">Brain</tissue>
    </source>
</reference>
<comment type="similarity">
    <text evidence="2">Belongs to the protease inhibitor I39 (alpha-2-macroglobulin) family.</text>
</comment>
<dbReference type="InterPro" id="IPR047565">
    <property type="entry name" value="Alpha-macroglob_thiol-ester_cl"/>
</dbReference>
<feature type="domain" description="Alpha-macroglobulin receptor-binding" evidence="11">
    <location>
        <begin position="1497"/>
        <end position="1585"/>
    </location>
</feature>
<dbReference type="GO" id="GO:0004867">
    <property type="term" value="F:serine-type endopeptidase inhibitor activity"/>
    <property type="evidence" value="ECO:0007669"/>
    <property type="project" value="UniProtKB-KW"/>
</dbReference>
<dbReference type="Gene3D" id="2.60.40.1930">
    <property type="match status" value="2"/>
</dbReference>
<keyword evidence="5" id="KW-0732">Signal</keyword>
<dbReference type="SUPFAM" id="SSF81296">
    <property type="entry name" value="E set domains"/>
    <property type="match status" value="1"/>
</dbReference>
<dbReference type="FunFam" id="1.50.10.20:FF:000001">
    <property type="entry name" value="CD109 isoform 1"/>
    <property type="match status" value="1"/>
</dbReference>
<keyword evidence="8" id="KW-0325">Glycoprotein</keyword>
<dbReference type="Gene3D" id="2.60.40.10">
    <property type="entry name" value="Immunoglobulins"/>
    <property type="match status" value="2"/>
</dbReference>
<evidence type="ECO:0000256" key="7">
    <source>
        <dbReference type="ARBA" id="ARBA00023157"/>
    </source>
</evidence>
<dbReference type="PANTHER" id="PTHR11412">
    <property type="entry name" value="MACROGLOBULIN / COMPLEMENT"/>
    <property type="match status" value="1"/>
</dbReference>
<evidence type="ECO:0000256" key="5">
    <source>
        <dbReference type="ARBA" id="ARBA00022729"/>
    </source>
</evidence>
<evidence type="ECO:0000256" key="4">
    <source>
        <dbReference type="ARBA" id="ARBA00022690"/>
    </source>
</evidence>
<dbReference type="Ensembl" id="ENSNFUT00015016158.1">
    <property type="protein sequence ID" value="ENSNFUP00015015418.1"/>
    <property type="gene ID" value="ENSNFUG00015007288.1"/>
</dbReference>
<proteinExistence type="inferred from homology"/>
<dbReference type="InterPro" id="IPR036595">
    <property type="entry name" value="A-macroglobulin_rcpt-bd_sf"/>
</dbReference>
<dbReference type="InterPro" id="IPR008930">
    <property type="entry name" value="Terpenoid_cyclase/PrenylTrfase"/>
</dbReference>
<dbReference type="Pfam" id="PF07703">
    <property type="entry name" value="A2M_BRD"/>
    <property type="match status" value="1"/>
</dbReference>
<evidence type="ECO:0000256" key="2">
    <source>
        <dbReference type="ARBA" id="ARBA00010952"/>
    </source>
</evidence>
<organism evidence="12">
    <name type="scientific">Nothobranchius furzeri</name>
    <name type="common">Turquoise killifish</name>
    <dbReference type="NCBI Taxonomy" id="105023"/>
    <lineage>
        <taxon>Eukaryota</taxon>
        <taxon>Metazoa</taxon>
        <taxon>Chordata</taxon>
        <taxon>Craniata</taxon>
        <taxon>Vertebrata</taxon>
        <taxon>Euteleostomi</taxon>
        <taxon>Actinopterygii</taxon>
        <taxon>Neopterygii</taxon>
        <taxon>Teleostei</taxon>
        <taxon>Neoteleostei</taxon>
        <taxon>Acanthomorphata</taxon>
        <taxon>Ovalentaria</taxon>
        <taxon>Atherinomorphae</taxon>
        <taxon>Cyprinodontiformes</taxon>
        <taxon>Nothobranchiidae</taxon>
        <taxon>Nothobranchius</taxon>
    </lineage>
</organism>
<dbReference type="GO" id="GO:0007399">
    <property type="term" value="P:nervous system development"/>
    <property type="evidence" value="ECO:0007669"/>
    <property type="project" value="UniProtKB-ARBA"/>
</dbReference>
<dbReference type="InterPro" id="IPR041555">
    <property type="entry name" value="MG3"/>
</dbReference>
<dbReference type="Gene3D" id="2.60.120.1540">
    <property type="match status" value="1"/>
</dbReference>
<comment type="subcellular location">
    <subcellularLocation>
        <location evidence="1">Secreted</location>
    </subcellularLocation>
</comment>
<keyword evidence="14" id="KW-1185">Reference proteome</keyword>
<dbReference type="Bgee" id="ENSNFUG00015007288">
    <property type="expression patterns" value="Expressed in liver and 2 other cell types or tissues"/>
</dbReference>
<dbReference type="Proteomes" id="UP000694548">
    <property type="component" value="Chromosome sgr06"/>
</dbReference>
<dbReference type="InterPro" id="IPR040839">
    <property type="entry name" value="MG4"/>
</dbReference>
<evidence type="ECO:0000259" key="10">
    <source>
        <dbReference type="SMART" id="SM01360"/>
    </source>
</evidence>
<dbReference type="PANTHER" id="PTHR11412:SF160">
    <property type="entry name" value="ALPHA-2-MACROGLOBULIN-LIKE PROTEIN 1"/>
    <property type="match status" value="1"/>
</dbReference>
<dbReference type="Pfam" id="PF17789">
    <property type="entry name" value="MG4"/>
    <property type="match status" value="1"/>
</dbReference>
<dbReference type="Gene3D" id="2.20.130.20">
    <property type="match status" value="1"/>
</dbReference>
<dbReference type="InterPro" id="IPR050473">
    <property type="entry name" value="A2M/Complement_sys"/>
</dbReference>
<gene>
    <name evidence="12" type="primary">Nfu_g_1_016545</name>
    <name evidence="13" type="synonym">LOC107380767</name>
</gene>
<dbReference type="Pfam" id="PF17791">
    <property type="entry name" value="MG3"/>
    <property type="match status" value="1"/>
</dbReference>
<feature type="domain" description="Alpha-2-macroglobulin" evidence="10">
    <location>
        <begin position="884"/>
        <end position="973"/>
    </location>
</feature>
<dbReference type="InterPro" id="IPR009048">
    <property type="entry name" value="A-macroglobulin_rcpt-bd"/>
</dbReference>
<dbReference type="Pfam" id="PF07677">
    <property type="entry name" value="A2M_recep"/>
    <property type="match status" value="1"/>
</dbReference>
<keyword evidence="6" id="KW-0722">Serine protease inhibitor</keyword>
<evidence type="ECO:0000313" key="13">
    <source>
        <dbReference type="Ensembl" id="ENSNFUP00015015418.1"/>
    </source>
</evidence>
<sequence length="1596" mass="175925">MLFLTKPVEPDLRGHHEYPGVSPADPHLFQAFYVKERHITGIVDKLVRWPAGRRDCCDSAFGKGRRLVRGSDPRRGQLGPIKQYRHLCLGQPRVCPVLARLHSPKRLQLLLLGPVRFGSVCSRSAAMAPVLRLLLVAAALLPTATSASLNETTYVVTVSSVLTGGKQETLCAQIQNPTARLSLTISLALDTTSSIILQQSITQNFYTCVRFKVPLVLVNTVATIQVSLQDEATSVNKTTKVMIEPPDIIHLIQTDKPIYKPGQTVQFRIVSMDVNFLPVDQVYTEVTLQDPNTNRIAQWLNKTIVGVGILDFSFLIIPEAAQGTYTITAVTDKGEEINNNFDIKEYVLPKYEVNIFLPSVITILDKEATVKICGKYTYGKPVQGRAKVEFCRKATWFFWFTERRAEDICRSFELTTDKTGCASVKVKLSEFALNQYSYADSFDVTAELEEFGTGVTLKSSGSATFTSQIRTITFEDVPSSYKPGIPFEGKIRVTGPNDQPIANEVVYLYVEDSTKITLSTDLKGLILFSLDTTYWKNSVSLRATTKDTNNEPFDSNVRRPDYGTAYQYVSPFFSKSNSFVMLKQINDDFSCNKDAKIHAEYIIRGNELNDGQTVLDFFYLVLSKGSIVRHDRVPVTVKAGALNKGELRITLNQVLDLAPYAQVVVYTLMPSGELVADSQDFPIQLCLKNQVSLKFSSLQVLPAEKTTLTLKASPKSLCSVRAIDQSVLLLKPEQELTVDYVYNQLTNQRLSGYSFEIDDSEPFPCFPGIRPMPEFVAPPAPEPTPVPTPEPLTGNNTVIRPKRSLIFQPSGQKDDIYSVFKNIGVKLVTNSDVRKPQECFFWKFDGLAMASPLAQNILPQSAPPGAGIAQPETKKTVRTFFPETWIWDLVPVGDNGSVNVVKKAPDTITKWAAGAFCVSPVGFGVAPNTGITVFQPFFVSLTLPYSVIRGEVFTLRATVFNYLSNCIMVEVTLADSDQFTYRACEGCQYSVCVCSEETRTFSWIVTPKVLGDVSLKVSAEALKTRALCGNKVTTLPDVGRVDTVIQTLLVEAEGTPQMVGYNALLCPPKGPVEKSISLQLPEAFVPGSARASVSVLGDLMGRAMKNLDQLLAMPYGCGEQNMILFAPNIFILNYLKSSGQLTLPILDRAKVFLESGYQRELTYKHTDGSYSAFGMSDDSGNTWLTSFVMKSFGGASSYIFIDSVYINDARTWLSQLQKKDGCIRSVGNLIHTDLKGGVNDEVTLTAYVAAAMLELDGNSTDPVVESCLKCLTAAVNGQLDNLYTVALLSYTFSLAGDQEMRSKLITHLDQKAITDGGSRHWEYSSGSDSLNIELTSYVLLSLLTSPPLENFGLDYCSGIVRWLVQVQNPFGGFSSTQDTVVALEALAKYAAATYSPQSTTTVTVTSSGGLNKVFVVNQDNRLLYQEEQLSEVPGDYNITAKGQSCVLTQISLFYNIPPPKGFSAFVITTSTLAKCNAARPQLILYVTVRYRGSREETNMVLIDIKLLSGYVLDGSSLDQLKKDSSVKRVDADAGHISIYLDGLKKEQTQMYSVTLEDDQHVRNLKPAVVKVYDYYQTSDKGVTEYTSPCAASDNGN</sequence>
<dbReference type="InterPro" id="IPR019742">
    <property type="entry name" value="MacrogloblnA2_CS"/>
</dbReference>
<dbReference type="InterPro" id="IPR041813">
    <property type="entry name" value="A2M_TED"/>
</dbReference>
<evidence type="ECO:0000313" key="12">
    <source>
        <dbReference type="EMBL" id="SBP59089.1"/>
    </source>
</evidence>
<dbReference type="InterPro" id="IPR013783">
    <property type="entry name" value="Ig-like_fold"/>
</dbReference>
<evidence type="ECO:0000259" key="11">
    <source>
        <dbReference type="SMART" id="SM01361"/>
    </source>
</evidence>
<dbReference type="SMART" id="SM01359">
    <property type="entry name" value="A2M_N_2"/>
    <property type="match status" value="1"/>
</dbReference>
<dbReference type="InterPro" id="IPR014756">
    <property type="entry name" value="Ig_E-set"/>
</dbReference>
<evidence type="ECO:0000256" key="8">
    <source>
        <dbReference type="ARBA" id="ARBA00023180"/>
    </source>
</evidence>
<evidence type="ECO:0000256" key="6">
    <source>
        <dbReference type="ARBA" id="ARBA00022900"/>
    </source>
</evidence>
<protein>
    <recommendedName>
        <fullName evidence="15">Alpha-2-macroglobulin-like protein 1</fullName>
    </recommendedName>
</protein>
<name>A0A1A8AVM8_NOTFU</name>
<dbReference type="SUPFAM" id="SSF48239">
    <property type="entry name" value="Terpenoid cyclases/Protein prenyltransferases"/>
    <property type="match status" value="1"/>
</dbReference>
<dbReference type="GO" id="GO:0005615">
    <property type="term" value="C:extracellular space"/>
    <property type="evidence" value="ECO:0007669"/>
    <property type="project" value="InterPro"/>
</dbReference>
<dbReference type="InterPro" id="IPR002890">
    <property type="entry name" value="MG2"/>
</dbReference>
<evidence type="ECO:0000256" key="1">
    <source>
        <dbReference type="ARBA" id="ARBA00004613"/>
    </source>
</evidence>
<evidence type="ECO:0008006" key="15">
    <source>
        <dbReference type="Google" id="ProtNLM"/>
    </source>
</evidence>
<dbReference type="PROSITE" id="PS00477">
    <property type="entry name" value="ALPHA_2_MACROGLOBULIN"/>
    <property type="match status" value="1"/>
</dbReference>
<dbReference type="SUPFAM" id="SSF49410">
    <property type="entry name" value="Alpha-macroglobulin receptor domain"/>
    <property type="match status" value="1"/>
</dbReference>
<dbReference type="InterPro" id="IPR001599">
    <property type="entry name" value="Macroglobln_a2"/>
</dbReference>
<keyword evidence="3" id="KW-0964">Secreted</keyword>
<dbReference type="InterPro" id="IPR011626">
    <property type="entry name" value="Alpha-macroglobulin_TED"/>
</dbReference>
<dbReference type="Pfam" id="PF01835">
    <property type="entry name" value="MG2"/>
    <property type="match status" value="1"/>
</dbReference>
<dbReference type="SMART" id="SM01419">
    <property type="entry name" value="Thiol-ester_cl"/>
    <property type="match status" value="1"/>
</dbReference>
<reference evidence="12" key="3">
    <citation type="submission" date="2016-06" db="EMBL/GenBank/DDBJ databases">
        <title>The genome of a short-lived fish provides insights into sex chromosome evolution and the genetic control of aging.</title>
        <authorList>
            <person name="Reichwald K."/>
            <person name="Felder M."/>
            <person name="Petzold A."/>
            <person name="Koch P."/>
            <person name="Groth M."/>
            <person name="Platzer M."/>
        </authorList>
    </citation>
    <scope>NUCLEOTIDE SEQUENCE</scope>
    <source>
        <tissue evidence="12">Brain</tissue>
    </source>
</reference>
<dbReference type="Gene3D" id="2.60.40.1940">
    <property type="match status" value="1"/>
</dbReference>
<dbReference type="InterPro" id="IPR011625">
    <property type="entry name" value="A2M_N_BRD"/>
</dbReference>
<dbReference type="CDD" id="cd02897">
    <property type="entry name" value="A2M_2"/>
    <property type="match status" value="1"/>
</dbReference>
<feature type="domain" description="Alpha-2-macroglobulin bait region" evidence="9">
    <location>
        <begin position="580"/>
        <end position="730"/>
    </location>
</feature>
<keyword evidence="4" id="KW-0646">Protease inhibitor</keyword>
<dbReference type="FunFam" id="2.60.40.1930:FF:000001">
    <property type="entry name" value="CD109 isoform 3"/>
    <property type="match status" value="1"/>
</dbReference>
<evidence type="ECO:0000259" key="9">
    <source>
        <dbReference type="SMART" id="SM01359"/>
    </source>
</evidence>
<accession>A0A1A8AVM8</accession>
<dbReference type="Pfam" id="PF07678">
    <property type="entry name" value="TED_complement"/>
    <property type="match status" value="1"/>
</dbReference>
<keyword evidence="7" id="KW-1015">Disulfide bond</keyword>
<dbReference type="Gene3D" id="1.50.10.20">
    <property type="match status" value="1"/>
</dbReference>
<dbReference type="EMBL" id="HADY01020604">
    <property type="protein sequence ID" value="SBP59089.1"/>
    <property type="molecule type" value="Transcribed_RNA"/>
</dbReference>
<reference evidence="13" key="4">
    <citation type="submission" date="2025-05" db="UniProtKB">
        <authorList>
            <consortium name="Ensembl"/>
        </authorList>
    </citation>
    <scope>IDENTIFICATION</scope>
</reference>
<dbReference type="SMART" id="SM01360">
    <property type="entry name" value="A2M"/>
    <property type="match status" value="1"/>
</dbReference>
<dbReference type="GeneTree" id="ENSGT00940000166660"/>